<sequence>TGVTFLAPGVTYHRLSSRGGRLLEISTWLQTQLSYVPSHTIIASRTCKAVLGSSPITNMCWNIKYVAVLDSSPSSNNSWNMMKEIFQGGQISGPKLIYCMPNSRNKHAHNEDLHSLFRKKSIPRIKIHGDSAFFSKHI</sequence>
<dbReference type="Proteomes" id="UP001206925">
    <property type="component" value="Unassembled WGS sequence"/>
</dbReference>
<reference evidence="1" key="1">
    <citation type="submission" date="2022-06" db="EMBL/GenBank/DDBJ databases">
        <title>Uncovering the hologenomic basis of an extraordinary plant invasion.</title>
        <authorList>
            <person name="Bieker V.C."/>
            <person name="Martin M.D."/>
            <person name="Gilbert T."/>
            <person name="Hodgins K."/>
            <person name="Battlay P."/>
            <person name="Petersen B."/>
            <person name="Wilson J."/>
        </authorList>
    </citation>
    <scope>NUCLEOTIDE SEQUENCE</scope>
    <source>
        <strain evidence="1">AA19_3_7</strain>
        <tissue evidence="1">Leaf</tissue>
    </source>
</reference>
<protein>
    <submittedName>
        <fullName evidence="1">Uncharacterized protein</fullName>
    </submittedName>
</protein>
<gene>
    <name evidence="1" type="ORF">M8C21_031238</name>
</gene>
<comment type="caution">
    <text evidence="1">The sequence shown here is derived from an EMBL/GenBank/DDBJ whole genome shotgun (WGS) entry which is preliminary data.</text>
</comment>
<organism evidence="1 2">
    <name type="scientific">Ambrosia artemisiifolia</name>
    <name type="common">Common ragweed</name>
    <dbReference type="NCBI Taxonomy" id="4212"/>
    <lineage>
        <taxon>Eukaryota</taxon>
        <taxon>Viridiplantae</taxon>
        <taxon>Streptophyta</taxon>
        <taxon>Embryophyta</taxon>
        <taxon>Tracheophyta</taxon>
        <taxon>Spermatophyta</taxon>
        <taxon>Magnoliopsida</taxon>
        <taxon>eudicotyledons</taxon>
        <taxon>Gunneridae</taxon>
        <taxon>Pentapetalae</taxon>
        <taxon>asterids</taxon>
        <taxon>campanulids</taxon>
        <taxon>Asterales</taxon>
        <taxon>Asteraceae</taxon>
        <taxon>Asteroideae</taxon>
        <taxon>Heliantheae alliance</taxon>
        <taxon>Heliantheae</taxon>
        <taxon>Ambrosia</taxon>
    </lineage>
</organism>
<name>A0AAD5BWM4_AMBAR</name>
<dbReference type="EMBL" id="JAMZMK010010576">
    <property type="protein sequence ID" value="KAI7730997.1"/>
    <property type="molecule type" value="Genomic_DNA"/>
</dbReference>
<evidence type="ECO:0000313" key="1">
    <source>
        <dbReference type="EMBL" id="KAI7730997.1"/>
    </source>
</evidence>
<evidence type="ECO:0000313" key="2">
    <source>
        <dbReference type="Proteomes" id="UP001206925"/>
    </source>
</evidence>
<dbReference type="AlphaFoldDB" id="A0AAD5BWM4"/>
<proteinExistence type="predicted"/>
<feature type="non-terminal residue" evidence="1">
    <location>
        <position position="138"/>
    </location>
</feature>
<keyword evidence="2" id="KW-1185">Reference proteome</keyword>
<accession>A0AAD5BWM4</accession>